<dbReference type="GO" id="GO:0008765">
    <property type="term" value="F:UDP-N-acetylmuramoylalanyl-D-glutamate-2,6-diaminopimelate ligase activity"/>
    <property type="evidence" value="ECO:0007669"/>
    <property type="project" value="UniProtKB-EC"/>
</dbReference>
<evidence type="ECO:0000256" key="7">
    <source>
        <dbReference type="HAMAP-Rule" id="MF_00208"/>
    </source>
</evidence>
<dbReference type="InterPro" id="IPR036565">
    <property type="entry name" value="Mur-like_cat_sf"/>
</dbReference>
<keyword evidence="7" id="KW-0067">ATP-binding</keyword>
<dbReference type="Pfam" id="PF01225">
    <property type="entry name" value="Mur_ligase"/>
    <property type="match status" value="1"/>
</dbReference>
<feature type="short sequence motif" description="Meso-diaminopimelate recognition motif" evidence="7">
    <location>
        <begin position="421"/>
        <end position="424"/>
    </location>
</feature>
<keyword evidence="5 7" id="KW-0131">Cell cycle</keyword>
<evidence type="ECO:0000313" key="13">
    <source>
        <dbReference type="Proteomes" id="UP001069802"/>
    </source>
</evidence>
<keyword evidence="2 7" id="KW-0132">Cell division</keyword>
<evidence type="ECO:0000256" key="5">
    <source>
        <dbReference type="ARBA" id="ARBA00023306"/>
    </source>
</evidence>
<reference evidence="12" key="1">
    <citation type="submission" date="2022-12" db="EMBL/GenBank/DDBJ databases">
        <title>Bacterial isolates from different developmental stages of Nematostella vectensis.</title>
        <authorList>
            <person name="Fraune S."/>
        </authorList>
    </citation>
    <scope>NUCLEOTIDE SEQUENCE</scope>
    <source>
        <strain evidence="12">G21630-S1</strain>
    </source>
</reference>
<dbReference type="NCBIfam" id="TIGR01085">
    <property type="entry name" value="murE"/>
    <property type="match status" value="1"/>
</dbReference>
<keyword evidence="7" id="KW-0460">Magnesium</keyword>
<feature type="modified residue" description="N6-carboxylysine" evidence="7">
    <location>
        <position position="233"/>
    </location>
</feature>
<dbReference type="EMBL" id="JAPWGY010000001">
    <property type="protein sequence ID" value="MCZ4279298.1"/>
    <property type="molecule type" value="Genomic_DNA"/>
</dbReference>
<evidence type="ECO:0000313" key="12">
    <source>
        <dbReference type="EMBL" id="MCZ4279298.1"/>
    </source>
</evidence>
<evidence type="ECO:0000256" key="2">
    <source>
        <dbReference type="ARBA" id="ARBA00022618"/>
    </source>
</evidence>
<evidence type="ECO:0000256" key="1">
    <source>
        <dbReference type="ARBA" id="ARBA00005898"/>
    </source>
</evidence>
<keyword evidence="7 12" id="KW-0436">Ligase</keyword>
<comment type="similarity">
    <text evidence="1 7">Belongs to the MurCDEF family. MurE subfamily.</text>
</comment>
<sequence>MRLVDLLTQLPEDLRPRSGLDASSAEEVGTVEISGLALDSRKVQEGYLFAALPTTNPKGLDGCDFIPQALENGATVLLVPRGRNLDVYRNKAIILESSNPRQTIALLAAAYNAAQPQNLVAITGTNGKTSIATFTRQIWELLGHKAASLGTLGLFPPLPNAPAALTTPDSIGLFACLKDLCHEGITHLALEASSHGLDQYRLDGLKLKAAAFTNLTRDHLDYHGDMESYFQAKAQLFNRLLPRGGTAVLNADMPEYARLAELCAQREQKIISYGHGVSDLQVIEQTPGLEGQSLVLSLFGQTYELDLNLAGSFQASNIMAALGLVLSCGARLEDILAVLPALKGVPGRAENVGSTPRGGAVYVDYAHTPDALETVINALRPHSQNKLSVIIGCGGDRDPGKRPLMGEIAARLSDQAYITDDNPRTEDPVLIRAAMMAAAPGAIEIDDRRKAIFQAVADLRTGDLLIIAGKGHESGQIIGDKVFPFDDRKVAREAIAALNSGGPK</sequence>
<keyword evidence="3 7" id="KW-0133">Cell shape</keyword>
<dbReference type="EC" id="6.3.2.13" evidence="7"/>
<dbReference type="Pfam" id="PF08245">
    <property type="entry name" value="Mur_ligase_M"/>
    <property type="match status" value="1"/>
</dbReference>
<gene>
    <name evidence="7" type="primary">murE</name>
    <name evidence="12" type="ORF">O4H49_00825</name>
</gene>
<dbReference type="InterPro" id="IPR036615">
    <property type="entry name" value="Mur_ligase_C_dom_sf"/>
</dbReference>
<comment type="catalytic activity">
    <reaction evidence="7">
        <text>UDP-N-acetyl-alpha-D-muramoyl-L-alanyl-D-glutamate + meso-2,6-diaminopimelate + ATP = UDP-N-acetyl-alpha-D-muramoyl-L-alanyl-gamma-D-glutamyl-meso-2,6-diaminopimelate + ADP + phosphate + H(+)</text>
        <dbReference type="Rhea" id="RHEA:23676"/>
        <dbReference type="ChEBI" id="CHEBI:15378"/>
        <dbReference type="ChEBI" id="CHEBI:30616"/>
        <dbReference type="ChEBI" id="CHEBI:43474"/>
        <dbReference type="ChEBI" id="CHEBI:57791"/>
        <dbReference type="ChEBI" id="CHEBI:83900"/>
        <dbReference type="ChEBI" id="CHEBI:83905"/>
        <dbReference type="ChEBI" id="CHEBI:456216"/>
        <dbReference type="EC" id="6.3.2.13"/>
    </reaction>
</comment>
<keyword evidence="6 7" id="KW-0961">Cell wall biogenesis/degradation</keyword>
<dbReference type="InterPro" id="IPR013221">
    <property type="entry name" value="Mur_ligase_cen"/>
</dbReference>
<comment type="PTM">
    <text evidence="7">Carboxylation is probably crucial for Mg(2+) binding and, consequently, for the gamma-phosphate positioning of ATP.</text>
</comment>
<keyword evidence="4 7" id="KW-0573">Peptidoglycan synthesis</keyword>
<comment type="function">
    <text evidence="7">Catalyzes the addition of meso-diaminopimelic acid to the nucleotide precursor UDP-N-acetylmuramoyl-L-alanyl-D-glutamate (UMAG) in the biosynthesis of bacterial cell-wall peptidoglycan.</text>
</comment>
<protein>
    <recommendedName>
        <fullName evidence="7">UDP-N-acetylmuramoyl-L-alanyl-D-glutamate--2,6-diaminopimelate ligase</fullName>
        <ecNumber evidence="7">6.3.2.13</ecNumber>
    </recommendedName>
    <alternativeName>
        <fullName evidence="7">Meso-A2pm-adding enzyme</fullName>
    </alternativeName>
    <alternativeName>
        <fullName evidence="7">Meso-diaminopimelate-adding enzyme</fullName>
    </alternativeName>
    <alternativeName>
        <fullName evidence="7">UDP-MurNAc-L-Ala-D-Glu:meso-diaminopimelate ligase</fullName>
    </alternativeName>
    <alternativeName>
        <fullName evidence="7">UDP-MurNAc-tripeptide synthetase</fullName>
    </alternativeName>
    <alternativeName>
        <fullName evidence="7">UDP-N-acetylmuramyl-tripeptide synthetase</fullName>
    </alternativeName>
</protein>
<dbReference type="SUPFAM" id="SSF63418">
    <property type="entry name" value="MurE/MurF N-terminal domain"/>
    <property type="match status" value="1"/>
</dbReference>
<feature type="binding site" evidence="7">
    <location>
        <position position="199"/>
    </location>
    <ligand>
        <name>UDP-N-acetyl-alpha-D-muramoyl-L-alanyl-D-glutamate</name>
        <dbReference type="ChEBI" id="CHEBI:83900"/>
    </ligand>
</feature>
<keyword evidence="13" id="KW-1185">Reference proteome</keyword>
<dbReference type="SUPFAM" id="SSF53623">
    <property type="entry name" value="MurD-like peptide ligases, catalytic domain"/>
    <property type="match status" value="1"/>
</dbReference>
<evidence type="ECO:0000256" key="6">
    <source>
        <dbReference type="ARBA" id="ARBA00023316"/>
    </source>
</evidence>
<feature type="binding site" evidence="7">
    <location>
        <begin position="421"/>
        <end position="424"/>
    </location>
    <ligand>
        <name>meso-2,6-diaminopimelate</name>
        <dbReference type="ChEBI" id="CHEBI:57791"/>
    </ligand>
</feature>
<feature type="binding site" evidence="7">
    <location>
        <begin position="124"/>
        <end position="130"/>
    </location>
    <ligand>
        <name>ATP</name>
        <dbReference type="ChEBI" id="CHEBI:30616"/>
    </ligand>
</feature>
<comment type="caution">
    <text evidence="7">Lacks conserved residue(s) required for the propagation of feature annotation.</text>
</comment>
<dbReference type="Proteomes" id="UP001069802">
    <property type="component" value="Unassembled WGS sequence"/>
</dbReference>
<keyword evidence="7" id="KW-0963">Cytoplasm</keyword>
<feature type="binding site" evidence="7">
    <location>
        <position position="473"/>
    </location>
    <ligand>
        <name>meso-2,6-diaminopimelate</name>
        <dbReference type="ChEBI" id="CHEBI:57791"/>
    </ligand>
</feature>
<dbReference type="InterPro" id="IPR004101">
    <property type="entry name" value="Mur_ligase_C"/>
</dbReference>
<dbReference type="InterPro" id="IPR005761">
    <property type="entry name" value="UDP-N-AcMur-Glu-dNH2Pim_ligase"/>
</dbReference>
<keyword evidence="7" id="KW-0547">Nucleotide-binding</keyword>
<name>A0ABT4LDW6_9PROT</name>
<evidence type="ECO:0000256" key="4">
    <source>
        <dbReference type="ARBA" id="ARBA00022984"/>
    </source>
</evidence>
<feature type="domain" description="Mur ligase central" evidence="11">
    <location>
        <begin position="122"/>
        <end position="324"/>
    </location>
</feature>
<comment type="subcellular location">
    <subcellularLocation>
        <location evidence="7 8">Cytoplasm</location>
    </subcellularLocation>
</comment>
<proteinExistence type="inferred from homology"/>
<dbReference type="Pfam" id="PF02875">
    <property type="entry name" value="Mur_ligase_C"/>
    <property type="match status" value="1"/>
</dbReference>
<evidence type="ECO:0000259" key="9">
    <source>
        <dbReference type="Pfam" id="PF01225"/>
    </source>
</evidence>
<dbReference type="NCBIfam" id="NF001126">
    <property type="entry name" value="PRK00139.1-4"/>
    <property type="match status" value="1"/>
</dbReference>
<feature type="domain" description="Mur ligase N-terminal catalytic" evidence="9">
    <location>
        <begin position="32"/>
        <end position="101"/>
    </location>
</feature>
<comment type="caution">
    <text evidence="12">The sequence shown here is derived from an EMBL/GenBank/DDBJ whole genome shotgun (WGS) entry which is preliminary data.</text>
</comment>
<feature type="binding site" evidence="7">
    <location>
        <position position="193"/>
    </location>
    <ligand>
        <name>UDP-N-acetyl-alpha-D-muramoyl-L-alanyl-D-glutamate</name>
        <dbReference type="ChEBI" id="CHEBI:83900"/>
    </ligand>
</feature>
<organism evidence="12 13">
    <name type="scientific">Kiloniella laminariae</name>
    <dbReference type="NCBI Taxonomy" id="454162"/>
    <lineage>
        <taxon>Bacteria</taxon>
        <taxon>Pseudomonadati</taxon>
        <taxon>Pseudomonadota</taxon>
        <taxon>Alphaproteobacteria</taxon>
        <taxon>Rhodospirillales</taxon>
        <taxon>Kiloniellaceae</taxon>
        <taxon>Kiloniella</taxon>
    </lineage>
</organism>
<dbReference type="Gene3D" id="3.40.1190.10">
    <property type="entry name" value="Mur-like, catalytic domain"/>
    <property type="match status" value="1"/>
</dbReference>
<feature type="binding site" evidence="7">
    <location>
        <position position="38"/>
    </location>
    <ligand>
        <name>UDP-N-acetyl-alpha-D-muramoyl-L-alanyl-D-glutamate</name>
        <dbReference type="ChEBI" id="CHEBI:83900"/>
    </ligand>
</feature>
<dbReference type="RefSeq" id="WP_269421509.1">
    <property type="nucleotide sequence ID" value="NZ_JAPWGY010000001.1"/>
</dbReference>
<dbReference type="Gene3D" id="3.40.1390.10">
    <property type="entry name" value="MurE/MurF, N-terminal domain"/>
    <property type="match status" value="1"/>
</dbReference>
<comment type="pathway">
    <text evidence="7 8">Cell wall biogenesis; peptidoglycan biosynthesis.</text>
</comment>
<evidence type="ECO:0000256" key="8">
    <source>
        <dbReference type="RuleBase" id="RU004135"/>
    </source>
</evidence>
<feature type="binding site" evidence="7">
    <location>
        <begin position="166"/>
        <end position="167"/>
    </location>
    <ligand>
        <name>UDP-N-acetyl-alpha-D-muramoyl-L-alanyl-D-glutamate</name>
        <dbReference type="ChEBI" id="CHEBI:83900"/>
    </ligand>
</feature>
<dbReference type="InterPro" id="IPR035911">
    <property type="entry name" value="MurE/MurF_N"/>
</dbReference>
<feature type="binding site" evidence="7">
    <location>
        <position position="201"/>
    </location>
    <ligand>
        <name>UDP-N-acetyl-alpha-D-muramoyl-L-alanyl-D-glutamate</name>
        <dbReference type="ChEBI" id="CHEBI:83900"/>
    </ligand>
</feature>
<evidence type="ECO:0000259" key="10">
    <source>
        <dbReference type="Pfam" id="PF02875"/>
    </source>
</evidence>
<feature type="binding site" evidence="7">
    <location>
        <position position="397"/>
    </location>
    <ligand>
        <name>meso-2,6-diaminopimelate</name>
        <dbReference type="ChEBI" id="CHEBI:57791"/>
    </ligand>
</feature>
<accession>A0ABT4LDW6</accession>
<evidence type="ECO:0000259" key="11">
    <source>
        <dbReference type="Pfam" id="PF08245"/>
    </source>
</evidence>
<dbReference type="InterPro" id="IPR000713">
    <property type="entry name" value="Mur_ligase_N"/>
</dbReference>
<dbReference type="NCBIfam" id="NF001124">
    <property type="entry name" value="PRK00139.1-2"/>
    <property type="match status" value="1"/>
</dbReference>
<dbReference type="PANTHER" id="PTHR23135:SF4">
    <property type="entry name" value="UDP-N-ACETYLMURAMOYL-L-ALANYL-D-GLUTAMATE--2,6-DIAMINOPIMELATE LIGASE MURE HOMOLOG, CHLOROPLASTIC"/>
    <property type="match status" value="1"/>
</dbReference>
<dbReference type="PANTHER" id="PTHR23135">
    <property type="entry name" value="MUR LIGASE FAMILY MEMBER"/>
    <property type="match status" value="1"/>
</dbReference>
<comment type="cofactor">
    <cofactor evidence="7">
        <name>Mg(2+)</name>
        <dbReference type="ChEBI" id="CHEBI:18420"/>
    </cofactor>
</comment>
<feature type="binding site" evidence="7">
    <location>
        <position position="469"/>
    </location>
    <ligand>
        <name>meso-2,6-diaminopimelate</name>
        <dbReference type="ChEBI" id="CHEBI:57791"/>
    </ligand>
</feature>
<feature type="binding site" evidence="7">
    <location>
        <position position="40"/>
    </location>
    <ligand>
        <name>UDP-N-acetyl-alpha-D-muramoyl-L-alanyl-D-glutamate</name>
        <dbReference type="ChEBI" id="CHEBI:83900"/>
    </ligand>
</feature>
<dbReference type="Gene3D" id="3.90.190.20">
    <property type="entry name" value="Mur ligase, C-terminal domain"/>
    <property type="match status" value="1"/>
</dbReference>
<feature type="domain" description="Mur ligase C-terminal" evidence="10">
    <location>
        <begin position="347"/>
        <end position="471"/>
    </location>
</feature>
<dbReference type="SUPFAM" id="SSF53244">
    <property type="entry name" value="MurD-like peptide ligases, peptide-binding domain"/>
    <property type="match status" value="1"/>
</dbReference>
<evidence type="ECO:0000256" key="3">
    <source>
        <dbReference type="ARBA" id="ARBA00022960"/>
    </source>
</evidence>
<dbReference type="HAMAP" id="MF_00208">
    <property type="entry name" value="MurE"/>
    <property type="match status" value="1"/>
</dbReference>